<evidence type="ECO:0000313" key="21">
    <source>
        <dbReference type="Proteomes" id="UP001144205"/>
    </source>
</evidence>
<feature type="transmembrane region" description="Helical" evidence="19">
    <location>
        <begin position="65"/>
        <end position="85"/>
    </location>
</feature>
<dbReference type="InterPro" id="IPR000374">
    <property type="entry name" value="PC_trans"/>
</dbReference>
<dbReference type="RefSeq" id="WP_281841598.1">
    <property type="nucleotide sequence ID" value="NZ_BROH01000003.1"/>
</dbReference>
<comment type="pathway">
    <text evidence="4">Lipid metabolism.</text>
</comment>
<organism evidence="20 21">
    <name type="scientific">Sinisalibacter aestuarii</name>
    <dbReference type="NCBI Taxonomy" id="2949426"/>
    <lineage>
        <taxon>Bacteria</taxon>
        <taxon>Pseudomonadati</taxon>
        <taxon>Pseudomonadota</taxon>
        <taxon>Alphaproteobacteria</taxon>
        <taxon>Rhodobacterales</taxon>
        <taxon>Roseobacteraceae</taxon>
        <taxon>Sinisalibacter</taxon>
    </lineage>
</organism>
<accession>A0ABQ5LRI2</accession>
<evidence type="ECO:0000256" key="17">
    <source>
        <dbReference type="ARBA" id="ARBA00023264"/>
    </source>
</evidence>
<dbReference type="Proteomes" id="UP001144205">
    <property type="component" value="Unassembled WGS sequence"/>
</dbReference>
<comment type="similarity">
    <text evidence="5 18">Belongs to the CDS family.</text>
</comment>
<dbReference type="Pfam" id="PF01148">
    <property type="entry name" value="CTP_transf_1"/>
    <property type="match status" value="1"/>
</dbReference>
<keyword evidence="13 19" id="KW-1133">Transmembrane helix</keyword>
<evidence type="ECO:0000256" key="8">
    <source>
        <dbReference type="ARBA" id="ARBA00022475"/>
    </source>
</evidence>
<feature type="transmembrane region" description="Helical" evidence="19">
    <location>
        <begin position="266"/>
        <end position="284"/>
    </location>
</feature>
<dbReference type="EC" id="2.7.7.41" evidence="6 18"/>
<evidence type="ECO:0000256" key="12">
    <source>
        <dbReference type="ARBA" id="ARBA00022695"/>
    </source>
</evidence>
<evidence type="ECO:0000256" key="18">
    <source>
        <dbReference type="RuleBase" id="RU003938"/>
    </source>
</evidence>
<sequence>MADTPSAWSDLSTRVMSAVAMVAVVALALAAGGVVWSLFALLVTFVMFWELAALCRPGIGGVRRIALALSPVLLPLALAVALWGGLGVPPPGEGAMLADALAGRLGAGLAIGLALPLLAGAVLLNGGRLIWAGYGLMVLIGALYLVFAYLEFDVIGVVVLVVIVAISDILGYFAGRLIGGPKFWPRVSPKKTWSGTVAGWVGAALFGWFVLGQQGTPLAGAAAAVGLAFAGQMGDIAESAMKRRVGVKDSSALIPGHGGFLDRLDALVAASALAGILTFAYVIWTS</sequence>
<evidence type="ECO:0000256" key="14">
    <source>
        <dbReference type="ARBA" id="ARBA00023098"/>
    </source>
</evidence>
<evidence type="ECO:0000256" key="5">
    <source>
        <dbReference type="ARBA" id="ARBA00010185"/>
    </source>
</evidence>
<evidence type="ECO:0000256" key="9">
    <source>
        <dbReference type="ARBA" id="ARBA00022516"/>
    </source>
</evidence>
<feature type="transmembrane region" description="Helical" evidence="19">
    <location>
        <begin position="155"/>
        <end position="173"/>
    </location>
</feature>
<keyword evidence="14" id="KW-0443">Lipid metabolism</keyword>
<evidence type="ECO:0000256" key="16">
    <source>
        <dbReference type="ARBA" id="ARBA00023209"/>
    </source>
</evidence>
<evidence type="ECO:0000256" key="11">
    <source>
        <dbReference type="ARBA" id="ARBA00022692"/>
    </source>
</evidence>
<evidence type="ECO:0000256" key="3">
    <source>
        <dbReference type="ARBA" id="ARBA00005119"/>
    </source>
</evidence>
<evidence type="ECO:0000256" key="7">
    <source>
        <dbReference type="ARBA" id="ARBA00019373"/>
    </source>
</evidence>
<comment type="caution">
    <text evidence="20">The sequence shown here is derived from an EMBL/GenBank/DDBJ whole genome shotgun (WGS) entry which is preliminary data.</text>
</comment>
<evidence type="ECO:0000256" key="1">
    <source>
        <dbReference type="ARBA" id="ARBA00001698"/>
    </source>
</evidence>
<keyword evidence="17" id="KW-1208">Phospholipid metabolism</keyword>
<evidence type="ECO:0000256" key="10">
    <source>
        <dbReference type="ARBA" id="ARBA00022679"/>
    </source>
</evidence>
<dbReference type="PROSITE" id="PS01315">
    <property type="entry name" value="CDS"/>
    <property type="match status" value="1"/>
</dbReference>
<dbReference type="PANTHER" id="PTHR46382">
    <property type="entry name" value="PHOSPHATIDATE CYTIDYLYLTRANSFERASE"/>
    <property type="match status" value="1"/>
</dbReference>
<evidence type="ECO:0000256" key="6">
    <source>
        <dbReference type="ARBA" id="ARBA00012487"/>
    </source>
</evidence>
<evidence type="ECO:0000256" key="13">
    <source>
        <dbReference type="ARBA" id="ARBA00022989"/>
    </source>
</evidence>
<evidence type="ECO:0000256" key="4">
    <source>
        <dbReference type="ARBA" id="ARBA00005189"/>
    </source>
</evidence>
<reference evidence="20" key="1">
    <citation type="journal article" date="2023" name="Int. J. Syst. Evol. Microbiol.">
        <title>Sinisalibacter aestuarii sp. nov., isolated from estuarine sediment of the Arakawa River.</title>
        <authorList>
            <person name="Arafat S.T."/>
            <person name="Hirano S."/>
            <person name="Sato A."/>
            <person name="Takeuchi K."/>
            <person name="Yasuda T."/>
            <person name="Terahara T."/>
            <person name="Hamada M."/>
            <person name="Kobayashi T."/>
        </authorList>
    </citation>
    <scope>NUCLEOTIDE SEQUENCE</scope>
    <source>
        <strain evidence="20">B-399</strain>
    </source>
</reference>
<feature type="transmembrane region" description="Helical" evidence="19">
    <location>
        <begin position="20"/>
        <end position="53"/>
    </location>
</feature>
<evidence type="ECO:0000256" key="2">
    <source>
        <dbReference type="ARBA" id="ARBA00004651"/>
    </source>
</evidence>
<keyword evidence="21" id="KW-1185">Reference proteome</keyword>
<evidence type="ECO:0000256" key="19">
    <source>
        <dbReference type="SAM" id="Phobius"/>
    </source>
</evidence>
<gene>
    <name evidence="20" type="primary">cdsA</name>
    <name evidence="20" type="ORF">STA1M1_14830</name>
</gene>
<dbReference type="GO" id="GO:0016779">
    <property type="term" value="F:nucleotidyltransferase activity"/>
    <property type="evidence" value="ECO:0007669"/>
    <property type="project" value="UniProtKB-KW"/>
</dbReference>
<feature type="transmembrane region" description="Helical" evidence="19">
    <location>
        <begin position="105"/>
        <end position="124"/>
    </location>
</feature>
<keyword evidence="12 18" id="KW-0548">Nucleotidyltransferase</keyword>
<feature type="transmembrane region" description="Helical" evidence="19">
    <location>
        <begin position="131"/>
        <end position="149"/>
    </location>
</feature>
<comment type="catalytic activity">
    <reaction evidence="1 18">
        <text>a 1,2-diacyl-sn-glycero-3-phosphate + CTP + H(+) = a CDP-1,2-diacyl-sn-glycerol + diphosphate</text>
        <dbReference type="Rhea" id="RHEA:16229"/>
        <dbReference type="ChEBI" id="CHEBI:15378"/>
        <dbReference type="ChEBI" id="CHEBI:33019"/>
        <dbReference type="ChEBI" id="CHEBI:37563"/>
        <dbReference type="ChEBI" id="CHEBI:58332"/>
        <dbReference type="ChEBI" id="CHEBI:58608"/>
        <dbReference type="EC" id="2.7.7.41"/>
    </reaction>
</comment>
<evidence type="ECO:0000256" key="15">
    <source>
        <dbReference type="ARBA" id="ARBA00023136"/>
    </source>
</evidence>
<comment type="subcellular location">
    <subcellularLocation>
        <location evidence="2">Cell membrane</location>
        <topology evidence="2">Multi-pass membrane protein</topology>
    </subcellularLocation>
</comment>
<name>A0ABQ5LRI2_9RHOB</name>
<keyword evidence="16" id="KW-0594">Phospholipid biosynthesis</keyword>
<keyword evidence="15 19" id="KW-0472">Membrane</keyword>
<evidence type="ECO:0000313" key="20">
    <source>
        <dbReference type="EMBL" id="GKY87614.1"/>
    </source>
</evidence>
<feature type="transmembrane region" description="Helical" evidence="19">
    <location>
        <begin position="193"/>
        <end position="211"/>
    </location>
</feature>
<dbReference type="PANTHER" id="PTHR46382:SF1">
    <property type="entry name" value="PHOSPHATIDATE CYTIDYLYLTRANSFERASE"/>
    <property type="match status" value="1"/>
</dbReference>
<keyword evidence="8" id="KW-1003">Cell membrane</keyword>
<comment type="pathway">
    <text evidence="3 18">Phospholipid metabolism; CDP-diacylglycerol biosynthesis; CDP-diacylglycerol from sn-glycerol 3-phosphate: step 3/3.</text>
</comment>
<proteinExistence type="inferred from homology"/>
<keyword evidence="9" id="KW-0444">Lipid biosynthesis</keyword>
<protein>
    <recommendedName>
        <fullName evidence="7 18">Phosphatidate cytidylyltransferase</fullName>
        <ecNumber evidence="6 18">2.7.7.41</ecNumber>
    </recommendedName>
</protein>
<dbReference type="EMBL" id="BROH01000003">
    <property type="protein sequence ID" value="GKY87614.1"/>
    <property type="molecule type" value="Genomic_DNA"/>
</dbReference>
<keyword evidence="10 18" id="KW-0808">Transferase</keyword>
<keyword evidence="11 18" id="KW-0812">Transmembrane</keyword>